<feature type="transmembrane region" description="Helical" evidence="1">
    <location>
        <begin position="73"/>
        <end position="94"/>
    </location>
</feature>
<keyword evidence="3" id="KW-1185">Reference proteome</keyword>
<dbReference type="EMBL" id="CP071444">
    <property type="protein sequence ID" value="QSX09514.1"/>
    <property type="molecule type" value="Genomic_DNA"/>
</dbReference>
<evidence type="ECO:0000313" key="2">
    <source>
        <dbReference type="EMBL" id="QSX09514.1"/>
    </source>
</evidence>
<dbReference type="RefSeq" id="WP_207300845.1">
    <property type="nucleotide sequence ID" value="NZ_CP071444.1"/>
</dbReference>
<sequence length="127" mass="13715">MVVFLSCFIYLIAVLFGFSTVVAGFPTAQTEINWWYAKGTGKLIGYLSTSVGIGAMVFPLLMAKMIEVFGVQIAAVGQGAVIGGLIVFIGLFLVSEQPEKYGMNPVGYQEDRESVGHPELMGMLNRV</sequence>
<accession>A0A975AIB7</accession>
<dbReference type="InterPro" id="IPR036259">
    <property type="entry name" value="MFS_trans_sf"/>
</dbReference>
<evidence type="ECO:0000313" key="3">
    <source>
        <dbReference type="Proteomes" id="UP000663499"/>
    </source>
</evidence>
<keyword evidence="1" id="KW-1133">Transmembrane helix</keyword>
<dbReference type="Gene3D" id="1.20.1250.20">
    <property type="entry name" value="MFS general substrate transporter like domains"/>
    <property type="match status" value="1"/>
</dbReference>
<evidence type="ECO:0000256" key="1">
    <source>
        <dbReference type="SAM" id="Phobius"/>
    </source>
</evidence>
<dbReference type="Proteomes" id="UP000663499">
    <property type="component" value="Chromosome"/>
</dbReference>
<organism evidence="2 3">
    <name type="scientific">Alkalibacter rhizosphaerae</name>
    <dbReference type="NCBI Taxonomy" id="2815577"/>
    <lineage>
        <taxon>Bacteria</taxon>
        <taxon>Bacillati</taxon>
        <taxon>Bacillota</taxon>
        <taxon>Clostridia</taxon>
        <taxon>Eubacteriales</taxon>
        <taxon>Eubacteriaceae</taxon>
        <taxon>Alkalibacter</taxon>
    </lineage>
</organism>
<name>A0A975AIB7_9FIRM</name>
<gene>
    <name evidence="2" type="ORF">J0B03_05475</name>
</gene>
<feature type="transmembrane region" description="Helical" evidence="1">
    <location>
        <begin position="43"/>
        <end position="61"/>
    </location>
</feature>
<proteinExistence type="predicted"/>
<keyword evidence="1" id="KW-0812">Transmembrane</keyword>
<evidence type="ECO:0008006" key="4">
    <source>
        <dbReference type="Google" id="ProtNLM"/>
    </source>
</evidence>
<dbReference type="SUPFAM" id="SSF103473">
    <property type="entry name" value="MFS general substrate transporter"/>
    <property type="match status" value="1"/>
</dbReference>
<keyword evidence="1" id="KW-0472">Membrane</keyword>
<protein>
    <recommendedName>
        <fullName evidence="4">Major facilitator superfamily (MFS) profile domain-containing protein</fullName>
    </recommendedName>
</protein>
<reference evidence="2" key="1">
    <citation type="submission" date="2021-03" db="EMBL/GenBank/DDBJ databases">
        <title>Alkalibacter marinus sp. nov., isolated from tidal flat sediment.</title>
        <authorList>
            <person name="Namirimu T."/>
            <person name="Yang J.-A."/>
            <person name="Yang S.-H."/>
            <person name="Kim Y.-J."/>
            <person name="Kwon K.K."/>
        </authorList>
    </citation>
    <scope>NUCLEOTIDE SEQUENCE</scope>
    <source>
        <strain evidence="2">ES005</strain>
    </source>
</reference>
<dbReference type="KEGG" id="alka:J0B03_05475"/>
<dbReference type="AlphaFoldDB" id="A0A975AIB7"/>